<keyword evidence="6" id="KW-1185">Reference proteome</keyword>
<comment type="caution">
    <text evidence="5">The sequence shown here is derived from an EMBL/GenBank/DDBJ whole genome shotgun (WGS) entry which is preliminary data.</text>
</comment>
<evidence type="ECO:0000313" key="6">
    <source>
        <dbReference type="Proteomes" id="UP000037046"/>
    </source>
</evidence>
<sequence length="272" mass="29705">MRHLRILPVLFVLFWTGWTGGALACGPETDCRIGDRHYRIALPEGQVEGSIGAIIYAHGYRGSAAAVMRNGNLRRMVSDMGLALIALKSGDDDWVIPSSPSHMEADGSVEYRYVEAVIEDAARRFPIDTGRLMAAGFSAGGMMVWNLACTMPERFAGFAAIAGTFWKGPPDSCETPAASVVHIHGRSDPTVPLEGRPIRETWQGKVSESMDMYEHLGGFSPAGDLTEGDLECQSRRNPRGEILELCLHPGGHSFRSSYVKFAWERLHAAGQL</sequence>
<dbReference type="PROSITE" id="PS51257">
    <property type="entry name" value="PROKAR_LIPOPROTEIN"/>
    <property type="match status" value="1"/>
</dbReference>
<dbReference type="InterPro" id="IPR029058">
    <property type="entry name" value="AB_hydrolase_fold"/>
</dbReference>
<dbReference type="PANTHER" id="PTHR43037">
    <property type="entry name" value="UNNAMED PRODUCT-RELATED"/>
    <property type="match status" value="1"/>
</dbReference>
<dbReference type="OrthoDB" id="9805640at2"/>
<evidence type="ECO:0000256" key="3">
    <source>
        <dbReference type="SAM" id="SignalP"/>
    </source>
</evidence>
<reference evidence="6" key="1">
    <citation type="submission" date="2015-07" db="EMBL/GenBank/DDBJ databases">
        <title>Draft Genome Sequence of Roseovarius tolerans EL-164, a producer of N-Acylated Alanine Methyl Esters (NAMEs).</title>
        <authorList>
            <person name="Voget S."/>
            <person name="Bruns H."/>
            <person name="Wagner-Doebler I."/>
            <person name="Schulz S."/>
            <person name="Daniel R."/>
        </authorList>
    </citation>
    <scope>NUCLEOTIDE SEQUENCE [LARGE SCALE GENOMIC DNA]</scope>
    <source>
        <strain evidence="6">EL-164</strain>
    </source>
</reference>
<accession>A0A0L6CTL2</accession>
<dbReference type="EMBL" id="LGVV01000038">
    <property type="protein sequence ID" value="KNX40848.1"/>
    <property type="molecule type" value="Genomic_DNA"/>
</dbReference>
<dbReference type="AlphaFoldDB" id="A0A0L6CTL2"/>
<protein>
    <submittedName>
        <fullName evidence="5">Alpha/beta hydrolase family protein</fullName>
    </submittedName>
</protein>
<evidence type="ECO:0000313" key="5">
    <source>
        <dbReference type="EMBL" id="KNX40848.1"/>
    </source>
</evidence>
<dbReference type="RefSeq" id="WP_050663466.1">
    <property type="nucleotide sequence ID" value="NZ_CP118494.1"/>
</dbReference>
<evidence type="ECO:0000259" key="4">
    <source>
        <dbReference type="Pfam" id="PF02230"/>
    </source>
</evidence>
<keyword evidence="1 3" id="KW-0732">Signal</keyword>
<dbReference type="STRING" id="74031.SAMN04488077_105194"/>
<gene>
    <name evidence="5" type="ORF">ROTO_26010</name>
</gene>
<dbReference type="PANTHER" id="PTHR43037:SF5">
    <property type="entry name" value="FERULOYL ESTERASE"/>
    <property type="match status" value="1"/>
</dbReference>
<dbReference type="Gene3D" id="3.40.50.1820">
    <property type="entry name" value="alpha/beta hydrolase"/>
    <property type="match status" value="1"/>
</dbReference>
<dbReference type="Pfam" id="PF02230">
    <property type="entry name" value="Abhydrolase_2"/>
    <property type="match status" value="1"/>
</dbReference>
<keyword evidence="2 5" id="KW-0378">Hydrolase</keyword>
<dbReference type="SUPFAM" id="SSF53474">
    <property type="entry name" value="alpha/beta-Hydrolases"/>
    <property type="match status" value="1"/>
</dbReference>
<feature type="signal peptide" evidence="3">
    <location>
        <begin position="1"/>
        <end position="24"/>
    </location>
</feature>
<dbReference type="GO" id="GO:0016787">
    <property type="term" value="F:hydrolase activity"/>
    <property type="evidence" value="ECO:0007669"/>
    <property type="project" value="UniProtKB-KW"/>
</dbReference>
<evidence type="ECO:0000256" key="2">
    <source>
        <dbReference type="ARBA" id="ARBA00022801"/>
    </source>
</evidence>
<feature type="chain" id="PRO_5005563100" evidence="3">
    <location>
        <begin position="25"/>
        <end position="272"/>
    </location>
</feature>
<name>A0A0L6CTL2_9RHOB</name>
<evidence type="ECO:0000256" key="1">
    <source>
        <dbReference type="ARBA" id="ARBA00022729"/>
    </source>
</evidence>
<feature type="domain" description="Phospholipase/carboxylesterase/thioesterase" evidence="4">
    <location>
        <begin position="105"/>
        <end position="194"/>
    </location>
</feature>
<dbReference type="PATRIC" id="fig|74031.6.peg.2653"/>
<proteinExistence type="predicted"/>
<organism evidence="5 6">
    <name type="scientific">Roseovarius tolerans</name>
    <dbReference type="NCBI Taxonomy" id="74031"/>
    <lineage>
        <taxon>Bacteria</taxon>
        <taxon>Pseudomonadati</taxon>
        <taxon>Pseudomonadota</taxon>
        <taxon>Alphaproteobacteria</taxon>
        <taxon>Rhodobacterales</taxon>
        <taxon>Roseobacteraceae</taxon>
        <taxon>Roseovarius</taxon>
    </lineage>
</organism>
<dbReference type="InterPro" id="IPR050955">
    <property type="entry name" value="Plant_Biomass_Hydrol_Est"/>
</dbReference>
<dbReference type="InterPro" id="IPR003140">
    <property type="entry name" value="PLipase/COase/thioEstase"/>
</dbReference>
<dbReference type="Proteomes" id="UP000037046">
    <property type="component" value="Unassembled WGS sequence"/>
</dbReference>